<accession>A0AAW4L4D4</accession>
<dbReference type="NCBIfam" id="NF004852">
    <property type="entry name" value="PRK06203.1"/>
    <property type="match status" value="1"/>
</dbReference>
<dbReference type="Pfam" id="PF01761">
    <property type="entry name" value="DHQ_synthase"/>
    <property type="match status" value="1"/>
</dbReference>
<dbReference type="RefSeq" id="WP_214172593.1">
    <property type="nucleotide sequence ID" value="NZ_JAHCVJ010000007.1"/>
</dbReference>
<dbReference type="GO" id="GO:0003856">
    <property type="term" value="F:3-dehydroquinate synthase activity"/>
    <property type="evidence" value="ECO:0007669"/>
    <property type="project" value="UniProtKB-EC"/>
</dbReference>
<evidence type="ECO:0000256" key="7">
    <source>
        <dbReference type="ARBA" id="ARBA00023239"/>
    </source>
</evidence>
<evidence type="ECO:0000256" key="1">
    <source>
        <dbReference type="ARBA" id="ARBA00001911"/>
    </source>
</evidence>
<dbReference type="EC" id="4.2.3.4" evidence="11"/>
<keyword evidence="5" id="KW-0520">NAD</keyword>
<dbReference type="SUPFAM" id="SSF56796">
    <property type="entry name" value="Dehydroquinate synthase-like"/>
    <property type="match status" value="1"/>
</dbReference>
<evidence type="ECO:0000256" key="3">
    <source>
        <dbReference type="ARBA" id="ARBA00022605"/>
    </source>
</evidence>
<gene>
    <name evidence="11" type="ORF">KI809_16050</name>
</gene>
<keyword evidence="6" id="KW-0057">Aromatic amino acid biosynthesis</keyword>
<evidence type="ECO:0000256" key="4">
    <source>
        <dbReference type="ARBA" id="ARBA00022723"/>
    </source>
</evidence>
<keyword evidence="7 11" id="KW-0456">Lyase</keyword>
<keyword evidence="4" id="KW-0479">Metal-binding</keyword>
<keyword evidence="12" id="KW-1185">Reference proteome</keyword>
<proteinExistence type="predicted"/>
<evidence type="ECO:0000256" key="2">
    <source>
        <dbReference type="ARBA" id="ARBA00001941"/>
    </source>
</evidence>
<keyword evidence="8" id="KW-0170">Cobalt</keyword>
<evidence type="ECO:0000259" key="9">
    <source>
        <dbReference type="Pfam" id="PF01761"/>
    </source>
</evidence>
<feature type="domain" description="3-dehydroquinate synthase N-terminal" evidence="9">
    <location>
        <begin position="83"/>
        <end position="194"/>
    </location>
</feature>
<dbReference type="Proteomes" id="UP000811899">
    <property type="component" value="Unassembled WGS sequence"/>
</dbReference>
<dbReference type="PANTHER" id="PTHR43622">
    <property type="entry name" value="3-DEHYDROQUINATE SYNTHASE"/>
    <property type="match status" value="1"/>
</dbReference>
<dbReference type="CDD" id="cd08198">
    <property type="entry name" value="DHQS-like"/>
    <property type="match status" value="1"/>
</dbReference>
<dbReference type="GO" id="GO:0008652">
    <property type="term" value="P:amino acid biosynthetic process"/>
    <property type="evidence" value="ECO:0007669"/>
    <property type="project" value="UniProtKB-KW"/>
</dbReference>
<keyword evidence="3" id="KW-0028">Amino-acid biosynthesis</keyword>
<comment type="cofactor">
    <cofactor evidence="2">
        <name>Co(2+)</name>
        <dbReference type="ChEBI" id="CHEBI:48828"/>
    </cofactor>
</comment>
<evidence type="ECO:0000256" key="5">
    <source>
        <dbReference type="ARBA" id="ARBA00023027"/>
    </source>
</evidence>
<protein>
    <submittedName>
        <fullName evidence="11">3-dehydroquinate synthase</fullName>
        <ecNumber evidence="11">4.2.3.4</ecNumber>
    </submittedName>
</protein>
<dbReference type="Gene3D" id="3.40.50.1970">
    <property type="match status" value="1"/>
</dbReference>
<comment type="cofactor">
    <cofactor evidence="1">
        <name>NAD(+)</name>
        <dbReference type="ChEBI" id="CHEBI:57540"/>
    </cofactor>
</comment>
<dbReference type="AlphaFoldDB" id="A0AAW4L4D4"/>
<dbReference type="PIRSF" id="PIRSF001455">
    <property type="entry name" value="DHQ_synth"/>
    <property type="match status" value="1"/>
</dbReference>
<dbReference type="InterPro" id="IPR056179">
    <property type="entry name" value="DHQS_C"/>
</dbReference>
<dbReference type="InterPro" id="IPR030960">
    <property type="entry name" value="DHQS/DOIS_N"/>
</dbReference>
<sequence>MQTIHQQFTVSYSYPVTFTRDIFNSKNHVLIDLLKKSGKPVNRSLVVIDSEVARLMPGLVEDISKYGKDHSSVLEFVAPPFLVRGGEICKHEPIEVEKIHSLVERHRLCRHSFIIAIGGGAVLDAAGYAAATAHRGVRLIRMPTTVLAQNDAGVGVKNGVNAFGRKNFLGTFAPPFAVINDLDFLKTLPERDLRSGIAEAVKVSLIRDRNFFDSLYADRKKLACFDPAAMEQMITRCAELHLQHIAGGGDPFEFGSSRPLDFGHWNAHKMEELTGCELRHGEAVAIGIALDSIYSNIAGLLGDLDLHRILTLLDDLGFSLYHPALSWLDVKKALNDFQEHLGGELSIPLLTSIGKKIEAHHIDTALMKRSIELLADRAALRNPAPANRPTVTDRNQGELR</sequence>
<evidence type="ECO:0000256" key="8">
    <source>
        <dbReference type="ARBA" id="ARBA00023285"/>
    </source>
</evidence>
<evidence type="ECO:0000313" key="12">
    <source>
        <dbReference type="Proteomes" id="UP000811899"/>
    </source>
</evidence>
<dbReference type="EMBL" id="JAHCVJ010000007">
    <property type="protein sequence ID" value="MBT0665823.1"/>
    <property type="molecule type" value="Genomic_DNA"/>
</dbReference>
<evidence type="ECO:0000313" key="11">
    <source>
        <dbReference type="EMBL" id="MBT0665823.1"/>
    </source>
</evidence>
<dbReference type="GO" id="GO:0046872">
    <property type="term" value="F:metal ion binding"/>
    <property type="evidence" value="ECO:0007669"/>
    <property type="project" value="UniProtKB-KW"/>
</dbReference>
<comment type="caution">
    <text evidence="11">The sequence shown here is derived from an EMBL/GenBank/DDBJ whole genome shotgun (WGS) entry which is preliminary data.</text>
</comment>
<dbReference type="Gene3D" id="1.20.1090.10">
    <property type="entry name" value="Dehydroquinate synthase-like - alpha domain"/>
    <property type="match status" value="1"/>
</dbReference>
<organism evidence="11 12">
    <name type="scientific">Geoanaerobacter pelophilus</name>
    <dbReference type="NCBI Taxonomy" id="60036"/>
    <lineage>
        <taxon>Bacteria</taxon>
        <taxon>Pseudomonadati</taxon>
        <taxon>Thermodesulfobacteriota</taxon>
        <taxon>Desulfuromonadia</taxon>
        <taxon>Geobacterales</taxon>
        <taxon>Geobacteraceae</taxon>
        <taxon>Geoanaerobacter</taxon>
    </lineage>
</organism>
<dbReference type="InterPro" id="IPR030963">
    <property type="entry name" value="DHQ_synth_fam"/>
</dbReference>
<evidence type="ECO:0000256" key="6">
    <source>
        <dbReference type="ARBA" id="ARBA00023141"/>
    </source>
</evidence>
<feature type="domain" description="3-dehydroquinate synthase C-terminal" evidence="10">
    <location>
        <begin position="196"/>
        <end position="326"/>
    </location>
</feature>
<reference evidence="11 12" key="1">
    <citation type="submission" date="2021-05" db="EMBL/GenBank/DDBJ databases">
        <title>The draft genome of Geobacter pelophilus DSM 12255.</title>
        <authorList>
            <person name="Xu Z."/>
            <person name="Masuda Y."/>
            <person name="Itoh H."/>
            <person name="Senoo K."/>
        </authorList>
    </citation>
    <scope>NUCLEOTIDE SEQUENCE [LARGE SCALE GENOMIC DNA]</scope>
    <source>
        <strain evidence="11 12">DSM 12255</strain>
    </source>
</reference>
<name>A0AAW4L4D4_9BACT</name>
<dbReference type="Pfam" id="PF24621">
    <property type="entry name" value="DHQS_C"/>
    <property type="match status" value="1"/>
</dbReference>
<dbReference type="GO" id="GO:0009073">
    <property type="term" value="P:aromatic amino acid family biosynthetic process"/>
    <property type="evidence" value="ECO:0007669"/>
    <property type="project" value="UniProtKB-KW"/>
</dbReference>
<dbReference type="InterPro" id="IPR050071">
    <property type="entry name" value="Dehydroquinate_synthase"/>
</dbReference>
<dbReference type="PANTHER" id="PTHR43622:SF7">
    <property type="entry name" value="3-DEHYDROQUINATE SYNTHASE, CHLOROPLASTIC"/>
    <property type="match status" value="1"/>
</dbReference>
<evidence type="ECO:0000259" key="10">
    <source>
        <dbReference type="Pfam" id="PF24621"/>
    </source>
</evidence>